<dbReference type="SUPFAM" id="SSF53756">
    <property type="entry name" value="UDP-Glycosyltransferase/glycogen phosphorylase"/>
    <property type="match status" value="1"/>
</dbReference>
<organism evidence="3 4">
    <name type="scientific">Triticum turgidum subsp. durum</name>
    <name type="common">Durum wheat</name>
    <name type="synonym">Triticum durum</name>
    <dbReference type="NCBI Taxonomy" id="4567"/>
    <lineage>
        <taxon>Eukaryota</taxon>
        <taxon>Viridiplantae</taxon>
        <taxon>Streptophyta</taxon>
        <taxon>Embryophyta</taxon>
        <taxon>Tracheophyta</taxon>
        <taxon>Spermatophyta</taxon>
        <taxon>Magnoliopsida</taxon>
        <taxon>Liliopsida</taxon>
        <taxon>Poales</taxon>
        <taxon>Poaceae</taxon>
        <taxon>BOP clade</taxon>
        <taxon>Pooideae</taxon>
        <taxon>Triticodae</taxon>
        <taxon>Triticeae</taxon>
        <taxon>Triticinae</taxon>
        <taxon>Triticum</taxon>
    </lineage>
</organism>
<dbReference type="GO" id="GO:0080044">
    <property type="term" value="F:quercetin 7-O-glucosyltransferase activity"/>
    <property type="evidence" value="ECO:0007669"/>
    <property type="project" value="TreeGrafter"/>
</dbReference>
<dbReference type="CDD" id="cd03784">
    <property type="entry name" value="GT1_Gtf-like"/>
    <property type="match status" value="1"/>
</dbReference>
<dbReference type="Gene3D" id="3.40.50.2000">
    <property type="entry name" value="Glycogen Phosphorylase B"/>
    <property type="match status" value="2"/>
</dbReference>
<dbReference type="FunFam" id="3.40.50.2000:FF:000055">
    <property type="entry name" value="Glycosyltransferase"/>
    <property type="match status" value="1"/>
</dbReference>
<evidence type="ECO:0000313" key="3">
    <source>
        <dbReference type="EMBL" id="VAH24754.1"/>
    </source>
</evidence>
<protein>
    <recommendedName>
        <fullName evidence="5">Glycosyltransferase</fullName>
    </recommendedName>
</protein>
<evidence type="ECO:0000256" key="1">
    <source>
        <dbReference type="ARBA" id="ARBA00009995"/>
    </source>
</evidence>
<dbReference type="Proteomes" id="UP000324705">
    <property type="component" value="Chromosome 2A"/>
</dbReference>
<name>A0A9R1R176_TRITD</name>
<dbReference type="AlphaFoldDB" id="A0A9R1R176"/>
<evidence type="ECO:0000256" key="2">
    <source>
        <dbReference type="ARBA" id="ARBA00022679"/>
    </source>
</evidence>
<dbReference type="Gramene" id="TRITD2Av1G006890.2">
    <property type="protein sequence ID" value="TRITD2Av1G006890.2"/>
    <property type="gene ID" value="TRITD2Av1G006890"/>
</dbReference>
<gene>
    <name evidence="3" type="ORF">TRITD_2Av1G006890</name>
</gene>
<dbReference type="FunFam" id="3.40.50.2000:FF:000027">
    <property type="entry name" value="Glycosyltransferase"/>
    <property type="match status" value="1"/>
</dbReference>
<dbReference type="PANTHER" id="PTHR11926">
    <property type="entry name" value="GLUCOSYL/GLUCURONOSYL TRANSFERASES"/>
    <property type="match status" value="1"/>
</dbReference>
<proteinExistence type="inferred from homology"/>
<reference evidence="3 4" key="1">
    <citation type="submission" date="2017-09" db="EMBL/GenBank/DDBJ databases">
        <authorList>
            <consortium name="International Durum Wheat Genome Sequencing Consortium (IDWGSC)"/>
            <person name="Milanesi L."/>
        </authorList>
    </citation>
    <scope>NUCLEOTIDE SEQUENCE [LARGE SCALE GENOMIC DNA]</scope>
    <source>
        <strain evidence="4">cv. Svevo</strain>
    </source>
</reference>
<dbReference type="Pfam" id="PF00201">
    <property type="entry name" value="UDPGT"/>
    <property type="match status" value="1"/>
</dbReference>
<evidence type="ECO:0000313" key="4">
    <source>
        <dbReference type="Proteomes" id="UP000324705"/>
    </source>
</evidence>
<dbReference type="EMBL" id="LT934113">
    <property type="protein sequence ID" value="VAH24754.1"/>
    <property type="molecule type" value="Genomic_DNA"/>
</dbReference>
<sequence>MRADGKPHAVCVPYPAQGHATPMMKLAKVLHSRGFHVTFVYTEHNHRRLVRSRGAGAVMGLPDFRFATIPDGLPPSDPDATQDQASICYSTTTTCLPHLKSLLGDLSNSAAGTPPVTCVVADSIMSFAVDAAAELGVPCALFWTASACGYMGYYSFRFLLDHGLTPLKGEEQLSDGYLDRPVTNALGMTRQMRLRDFPSFIRTTDRDDILLNFMIDELERASRADAIIVNTFDELEQPALDTMRAILTPLAAIRPSLWREDQSCLEWLHGREPRSVVYVNFGSITTMTSQELVEFAWGLANCGYDFLWIVRNDLVKGDAAVLPPEFLEATKGRCLLASWCEQEAVLRHEAVGIFLTHYGWNSMMEGLSSGLPMLGWPFFAEQQTNCRYTCVEWGVGMEVGDDVRREVVEERIREVMGDSEVGREMRRKAVEWKNIAVHATVLPDGRSLANLERLLKDVLCSPQRNAV</sequence>
<accession>A0A9R1R176</accession>
<dbReference type="PANTHER" id="PTHR11926:SF893">
    <property type="entry name" value="UDP-GLYCOSYLTRANSFERASES DOMAIN-CONTAINING PROTEIN"/>
    <property type="match status" value="1"/>
</dbReference>
<dbReference type="GO" id="GO:0080043">
    <property type="term" value="F:quercetin 3-O-glucosyltransferase activity"/>
    <property type="evidence" value="ECO:0007669"/>
    <property type="project" value="TreeGrafter"/>
</dbReference>
<evidence type="ECO:0008006" key="5">
    <source>
        <dbReference type="Google" id="ProtNLM"/>
    </source>
</evidence>
<comment type="similarity">
    <text evidence="1">Belongs to the UDP-glycosyltransferase family.</text>
</comment>
<keyword evidence="4" id="KW-1185">Reference proteome</keyword>
<keyword evidence="2" id="KW-0808">Transferase</keyword>
<dbReference type="InterPro" id="IPR002213">
    <property type="entry name" value="UDP_glucos_trans"/>
</dbReference>